<protein>
    <submittedName>
        <fullName evidence="2">Uncharacterized protein</fullName>
    </submittedName>
</protein>
<dbReference type="AlphaFoldDB" id="A0A834TWP0"/>
<gene>
    <name evidence="2" type="ORF">G2W53_011775</name>
</gene>
<keyword evidence="3" id="KW-1185">Reference proteome</keyword>
<evidence type="ECO:0000313" key="2">
    <source>
        <dbReference type="EMBL" id="KAF7829442.1"/>
    </source>
</evidence>
<reference evidence="2" key="1">
    <citation type="submission" date="2020-09" db="EMBL/GenBank/DDBJ databases">
        <title>Genome-Enabled Discovery of Anthraquinone Biosynthesis in Senna tora.</title>
        <authorList>
            <person name="Kang S.-H."/>
            <person name="Pandey R.P."/>
            <person name="Lee C.-M."/>
            <person name="Sim J.-S."/>
            <person name="Jeong J.-T."/>
            <person name="Choi B.-S."/>
            <person name="Jung M."/>
            <person name="Ginzburg D."/>
            <person name="Zhao K."/>
            <person name="Won S.Y."/>
            <person name="Oh T.-J."/>
            <person name="Yu Y."/>
            <person name="Kim N.-H."/>
            <person name="Lee O.R."/>
            <person name="Lee T.-H."/>
            <person name="Bashyal P."/>
            <person name="Kim T.-S."/>
            <person name="Lee W.-H."/>
            <person name="Kawkins C."/>
            <person name="Kim C.-K."/>
            <person name="Kim J.S."/>
            <person name="Ahn B.O."/>
            <person name="Rhee S.Y."/>
            <person name="Sohng J.K."/>
        </authorList>
    </citation>
    <scope>NUCLEOTIDE SEQUENCE</scope>
    <source>
        <tissue evidence="2">Leaf</tissue>
    </source>
</reference>
<organism evidence="2 3">
    <name type="scientific">Senna tora</name>
    <dbReference type="NCBI Taxonomy" id="362788"/>
    <lineage>
        <taxon>Eukaryota</taxon>
        <taxon>Viridiplantae</taxon>
        <taxon>Streptophyta</taxon>
        <taxon>Embryophyta</taxon>
        <taxon>Tracheophyta</taxon>
        <taxon>Spermatophyta</taxon>
        <taxon>Magnoliopsida</taxon>
        <taxon>eudicotyledons</taxon>
        <taxon>Gunneridae</taxon>
        <taxon>Pentapetalae</taxon>
        <taxon>rosids</taxon>
        <taxon>fabids</taxon>
        <taxon>Fabales</taxon>
        <taxon>Fabaceae</taxon>
        <taxon>Caesalpinioideae</taxon>
        <taxon>Cassia clade</taxon>
        <taxon>Senna</taxon>
    </lineage>
</organism>
<name>A0A834TWP0_9FABA</name>
<proteinExistence type="predicted"/>
<evidence type="ECO:0000313" key="3">
    <source>
        <dbReference type="Proteomes" id="UP000634136"/>
    </source>
</evidence>
<evidence type="ECO:0000256" key="1">
    <source>
        <dbReference type="SAM" id="MobiDB-lite"/>
    </source>
</evidence>
<accession>A0A834TWP0</accession>
<feature type="region of interest" description="Disordered" evidence="1">
    <location>
        <begin position="57"/>
        <end position="101"/>
    </location>
</feature>
<comment type="caution">
    <text evidence="2">The sequence shown here is derived from an EMBL/GenBank/DDBJ whole genome shotgun (WGS) entry which is preliminary data.</text>
</comment>
<dbReference type="Proteomes" id="UP000634136">
    <property type="component" value="Unassembled WGS sequence"/>
</dbReference>
<sequence length="101" mass="11959">METKLTQSFIFKINPKGFLRRVLYTSAIKNHEISVYFNKSLQEEIIAICISNQDQLHKDTETVQPNEHRERNEKQKLDKENSRTKKGNKPAEFEIEKPGRR</sequence>
<dbReference type="EMBL" id="JAAIUW010000005">
    <property type="protein sequence ID" value="KAF7829442.1"/>
    <property type="molecule type" value="Genomic_DNA"/>
</dbReference>